<feature type="region of interest" description="Disordered" evidence="1">
    <location>
        <begin position="32"/>
        <end position="107"/>
    </location>
</feature>
<feature type="non-terminal residue" evidence="2">
    <location>
        <position position="1"/>
    </location>
</feature>
<sequence>HADTADLWTWLIVAAHTQLRLARPLAEDLRRPWERPAEPRRLTPARVRRGFRNVHAATVRPAAAPKPSRPGPGRPPGSKNKHRAKRHDVGKTVKRAASIKEHKAQQG</sequence>
<name>A0A1K2FBS1_STRAR</name>
<dbReference type="EMBL" id="FPJO01000058">
    <property type="protein sequence ID" value="SFY44986.1"/>
    <property type="molecule type" value="Genomic_DNA"/>
</dbReference>
<protein>
    <submittedName>
        <fullName evidence="2">Uncharacterized protein</fullName>
    </submittedName>
</protein>
<dbReference type="STRING" id="1893.SAMN02787144_10581"/>
<proteinExistence type="predicted"/>
<accession>A0A1K2FBS1</accession>
<dbReference type="AlphaFoldDB" id="A0A1K2FBS1"/>
<feature type="compositionally biased region" description="Basic and acidic residues" evidence="1">
    <location>
        <begin position="32"/>
        <end position="41"/>
    </location>
</feature>
<feature type="compositionally biased region" description="Basic residues" evidence="1">
    <location>
        <begin position="79"/>
        <end position="94"/>
    </location>
</feature>
<dbReference type="Proteomes" id="UP000181909">
    <property type="component" value="Unassembled WGS sequence"/>
</dbReference>
<gene>
    <name evidence="2" type="ORF">SAMN02787144_10581</name>
</gene>
<evidence type="ECO:0000313" key="2">
    <source>
        <dbReference type="EMBL" id="SFY44986.1"/>
    </source>
</evidence>
<organism evidence="2 3">
    <name type="scientific">Streptomyces atratus</name>
    <dbReference type="NCBI Taxonomy" id="1893"/>
    <lineage>
        <taxon>Bacteria</taxon>
        <taxon>Bacillati</taxon>
        <taxon>Actinomycetota</taxon>
        <taxon>Actinomycetes</taxon>
        <taxon>Kitasatosporales</taxon>
        <taxon>Streptomycetaceae</taxon>
        <taxon>Streptomyces</taxon>
    </lineage>
</organism>
<feature type="compositionally biased region" description="Basic and acidic residues" evidence="1">
    <location>
        <begin position="98"/>
        <end position="107"/>
    </location>
</feature>
<evidence type="ECO:0000256" key="1">
    <source>
        <dbReference type="SAM" id="MobiDB-lite"/>
    </source>
</evidence>
<reference evidence="2 3" key="1">
    <citation type="submission" date="2016-11" db="EMBL/GenBank/DDBJ databases">
        <authorList>
            <person name="Jaros S."/>
            <person name="Januszkiewicz K."/>
            <person name="Wedrychowicz H."/>
        </authorList>
    </citation>
    <scope>NUCLEOTIDE SEQUENCE [LARGE SCALE GENOMIC DNA]</scope>
    <source>
        <strain evidence="2 3">OK807</strain>
    </source>
</reference>
<evidence type="ECO:0000313" key="3">
    <source>
        <dbReference type="Proteomes" id="UP000181909"/>
    </source>
</evidence>